<accession>A0AAE1DFZ4</accession>
<feature type="compositionally biased region" description="Basic and acidic residues" evidence="1">
    <location>
        <begin position="80"/>
        <end position="89"/>
    </location>
</feature>
<sequence>MQAKLLIAVLVLTSVLCAQGLELLRAQMYRPDSFGSPCATVAVDKETRKRPKSDDILKGGDWYKSTDSDEVDMEGPGAKIEADGHKSEDSGELDVEGPGVKIEEYWPEFGDSDDVDVEGSGVKIEENWPEFGDSDDVDVAGSGSNQEVRNVKEVYNRFPAPSKESRGYRPSKFLSPLETWGGSVHQELSLEQDALLIVRLL</sequence>
<protein>
    <submittedName>
        <fullName evidence="3">Uncharacterized protein</fullName>
    </submittedName>
</protein>
<name>A0AAE1DFZ4_9GAST</name>
<gene>
    <name evidence="3" type="ORF">RRG08_015024</name>
</gene>
<feature type="chain" id="PRO_5041907930" evidence="2">
    <location>
        <begin position="21"/>
        <end position="201"/>
    </location>
</feature>
<dbReference type="AlphaFoldDB" id="A0AAE1DFZ4"/>
<reference evidence="3" key="1">
    <citation type="journal article" date="2023" name="G3 (Bethesda)">
        <title>A reference genome for the long-term kleptoplast-retaining sea slug Elysia crispata morphotype clarki.</title>
        <authorList>
            <person name="Eastman K.E."/>
            <person name="Pendleton A.L."/>
            <person name="Shaikh M.A."/>
            <person name="Suttiyut T."/>
            <person name="Ogas R."/>
            <person name="Tomko P."/>
            <person name="Gavelis G."/>
            <person name="Widhalm J.R."/>
            <person name="Wisecaver J.H."/>
        </authorList>
    </citation>
    <scope>NUCLEOTIDE SEQUENCE</scope>
    <source>
        <strain evidence="3">ECLA1</strain>
    </source>
</reference>
<feature type="compositionally biased region" description="Basic and acidic residues" evidence="1">
    <location>
        <begin position="47"/>
        <end position="58"/>
    </location>
</feature>
<keyword evidence="2" id="KW-0732">Signal</keyword>
<feature type="region of interest" description="Disordered" evidence="1">
    <location>
        <begin position="126"/>
        <end position="145"/>
    </location>
</feature>
<dbReference type="Proteomes" id="UP001283361">
    <property type="component" value="Unassembled WGS sequence"/>
</dbReference>
<proteinExistence type="predicted"/>
<evidence type="ECO:0000256" key="1">
    <source>
        <dbReference type="SAM" id="MobiDB-lite"/>
    </source>
</evidence>
<keyword evidence="4" id="KW-1185">Reference proteome</keyword>
<feature type="signal peptide" evidence="2">
    <location>
        <begin position="1"/>
        <end position="20"/>
    </location>
</feature>
<feature type="region of interest" description="Disordered" evidence="1">
    <location>
        <begin position="47"/>
        <end position="97"/>
    </location>
</feature>
<dbReference type="EMBL" id="JAWDGP010003965">
    <property type="protein sequence ID" value="KAK3769126.1"/>
    <property type="molecule type" value="Genomic_DNA"/>
</dbReference>
<comment type="caution">
    <text evidence="3">The sequence shown here is derived from an EMBL/GenBank/DDBJ whole genome shotgun (WGS) entry which is preliminary data.</text>
</comment>
<evidence type="ECO:0000256" key="2">
    <source>
        <dbReference type="SAM" id="SignalP"/>
    </source>
</evidence>
<evidence type="ECO:0000313" key="4">
    <source>
        <dbReference type="Proteomes" id="UP001283361"/>
    </source>
</evidence>
<evidence type="ECO:0000313" key="3">
    <source>
        <dbReference type="EMBL" id="KAK3769126.1"/>
    </source>
</evidence>
<organism evidence="3 4">
    <name type="scientific">Elysia crispata</name>
    <name type="common">lettuce slug</name>
    <dbReference type="NCBI Taxonomy" id="231223"/>
    <lineage>
        <taxon>Eukaryota</taxon>
        <taxon>Metazoa</taxon>
        <taxon>Spiralia</taxon>
        <taxon>Lophotrochozoa</taxon>
        <taxon>Mollusca</taxon>
        <taxon>Gastropoda</taxon>
        <taxon>Heterobranchia</taxon>
        <taxon>Euthyneura</taxon>
        <taxon>Panpulmonata</taxon>
        <taxon>Sacoglossa</taxon>
        <taxon>Placobranchoidea</taxon>
        <taxon>Plakobranchidae</taxon>
        <taxon>Elysia</taxon>
    </lineage>
</organism>